<keyword evidence="3" id="KW-1185">Reference proteome</keyword>
<dbReference type="RefSeq" id="WP_295819700.1">
    <property type="nucleotide sequence ID" value="NZ_JBHRZG010000010.1"/>
</dbReference>
<evidence type="ECO:0000313" key="2">
    <source>
        <dbReference type="EMBL" id="MFC3833057.1"/>
    </source>
</evidence>
<comment type="caution">
    <text evidence="2">The sequence shown here is derived from an EMBL/GenBank/DDBJ whole genome shotgun (WGS) entry which is preliminary data.</text>
</comment>
<feature type="signal peptide" evidence="1">
    <location>
        <begin position="1"/>
        <end position="20"/>
    </location>
</feature>
<reference evidence="3" key="1">
    <citation type="journal article" date="2019" name="Int. J. Syst. Evol. Microbiol.">
        <title>The Global Catalogue of Microorganisms (GCM) 10K type strain sequencing project: providing services to taxonomists for standard genome sequencing and annotation.</title>
        <authorList>
            <consortium name="The Broad Institute Genomics Platform"/>
            <consortium name="The Broad Institute Genome Sequencing Center for Infectious Disease"/>
            <person name="Wu L."/>
            <person name="Ma J."/>
        </authorList>
    </citation>
    <scope>NUCLEOTIDE SEQUENCE [LARGE SCALE GENOMIC DNA]</scope>
    <source>
        <strain evidence="3">CCTCC AB 2017081</strain>
    </source>
</reference>
<name>A0ABV7Z6P2_9DEIO</name>
<feature type="chain" id="PRO_5045416563" description="DUF1795 domain-containing protein" evidence="1">
    <location>
        <begin position="21"/>
        <end position="177"/>
    </location>
</feature>
<evidence type="ECO:0000256" key="1">
    <source>
        <dbReference type="SAM" id="SignalP"/>
    </source>
</evidence>
<accession>A0ABV7Z6P2</accession>
<dbReference type="Proteomes" id="UP001595803">
    <property type="component" value="Unassembled WGS sequence"/>
</dbReference>
<evidence type="ECO:0000313" key="3">
    <source>
        <dbReference type="Proteomes" id="UP001595803"/>
    </source>
</evidence>
<protein>
    <recommendedName>
        <fullName evidence="4">DUF1795 domain-containing protein</fullName>
    </recommendedName>
</protein>
<keyword evidence="1" id="KW-0732">Signal</keyword>
<gene>
    <name evidence="2" type="ORF">ACFOSB_09335</name>
</gene>
<sequence length="177" mass="19089">MTRSSLIPLLCAAVLGTSAAAVPVKLANLPLSVEPNARLLTLSGEGIRTAFPAAAGRPDAVFMTEDRKVSMAFEWRTSKLAVNEIEKLVAQFPSVIRAQVPNIKTLKAGVVQVGRTPWAQFVFTTPPSASQGDDLRRELMVTSLGGRMLVLTIAGNQKDYSRNETVIRTLTNSILLN</sequence>
<evidence type="ECO:0008006" key="4">
    <source>
        <dbReference type="Google" id="ProtNLM"/>
    </source>
</evidence>
<organism evidence="2 3">
    <name type="scientific">Deinococcus rufus</name>
    <dbReference type="NCBI Taxonomy" id="2136097"/>
    <lineage>
        <taxon>Bacteria</taxon>
        <taxon>Thermotogati</taxon>
        <taxon>Deinococcota</taxon>
        <taxon>Deinococci</taxon>
        <taxon>Deinococcales</taxon>
        <taxon>Deinococcaceae</taxon>
        <taxon>Deinococcus</taxon>
    </lineage>
</organism>
<dbReference type="EMBL" id="JBHRZG010000010">
    <property type="protein sequence ID" value="MFC3833057.1"/>
    <property type="molecule type" value="Genomic_DNA"/>
</dbReference>
<proteinExistence type="predicted"/>